<dbReference type="PANTHER" id="PTHR11537">
    <property type="entry name" value="VOLTAGE-GATED POTASSIUM CHANNEL"/>
    <property type="match status" value="1"/>
</dbReference>
<dbReference type="SUPFAM" id="SSF54695">
    <property type="entry name" value="POZ domain"/>
    <property type="match status" value="1"/>
</dbReference>
<keyword evidence="10 13" id="KW-0472">Membrane</keyword>
<feature type="transmembrane region" description="Helical" evidence="13">
    <location>
        <begin position="380"/>
        <end position="396"/>
    </location>
</feature>
<dbReference type="Pfam" id="PF02214">
    <property type="entry name" value="BTB_2"/>
    <property type="match status" value="1"/>
</dbReference>
<evidence type="ECO:0000256" key="5">
    <source>
        <dbReference type="ARBA" id="ARBA00022826"/>
    </source>
</evidence>
<dbReference type="EMBL" id="OX597831">
    <property type="protein sequence ID" value="CAI9736285.1"/>
    <property type="molecule type" value="Genomic_DNA"/>
</dbReference>
<evidence type="ECO:0000256" key="6">
    <source>
        <dbReference type="ARBA" id="ARBA00022882"/>
    </source>
</evidence>
<feature type="region of interest" description="Disordered" evidence="12">
    <location>
        <begin position="542"/>
        <end position="601"/>
    </location>
</feature>
<reference evidence="15" key="1">
    <citation type="submission" date="2023-08" db="EMBL/GenBank/DDBJ databases">
        <authorList>
            <person name="Alioto T."/>
            <person name="Alioto T."/>
            <person name="Gomez Garrido J."/>
        </authorList>
    </citation>
    <scope>NUCLEOTIDE SEQUENCE</scope>
</reference>
<keyword evidence="7" id="KW-0630">Potassium</keyword>
<evidence type="ECO:0000256" key="13">
    <source>
        <dbReference type="SAM" id="Phobius"/>
    </source>
</evidence>
<keyword evidence="2" id="KW-0813">Transport</keyword>
<dbReference type="InterPro" id="IPR028325">
    <property type="entry name" value="VG_K_chnl"/>
</dbReference>
<evidence type="ECO:0000256" key="3">
    <source>
        <dbReference type="ARBA" id="ARBA00022538"/>
    </source>
</evidence>
<feature type="transmembrane region" description="Helical" evidence="13">
    <location>
        <begin position="190"/>
        <end position="208"/>
    </location>
</feature>
<keyword evidence="9" id="KW-0406">Ion transport</keyword>
<evidence type="ECO:0000256" key="8">
    <source>
        <dbReference type="ARBA" id="ARBA00022989"/>
    </source>
</evidence>
<evidence type="ECO:0000259" key="14">
    <source>
        <dbReference type="SMART" id="SM00225"/>
    </source>
</evidence>
<organism evidence="15 16">
    <name type="scientific">Octopus vulgaris</name>
    <name type="common">Common octopus</name>
    <dbReference type="NCBI Taxonomy" id="6645"/>
    <lineage>
        <taxon>Eukaryota</taxon>
        <taxon>Metazoa</taxon>
        <taxon>Spiralia</taxon>
        <taxon>Lophotrochozoa</taxon>
        <taxon>Mollusca</taxon>
        <taxon>Cephalopoda</taxon>
        <taxon>Coleoidea</taxon>
        <taxon>Octopodiformes</taxon>
        <taxon>Octopoda</taxon>
        <taxon>Incirrata</taxon>
        <taxon>Octopodidae</taxon>
        <taxon>Octopus</taxon>
    </lineage>
</organism>
<dbReference type="GO" id="GO:0008076">
    <property type="term" value="C:voltage-gated potassium channel complex"/>
    <property type="evidence" value="ECO:0007669"/>
    <property type="project" value="InterPro"/>
</dbReference>
<feature type="transmembrane region" description="Helical" evidence="13">
    <location>
        <begin position="347"/>
        <end position="368"/>
    </location>
</feature>
<evidence type="ECO:0000256" key="9">
    <source>
        <dbReference type="ARBA" id="ARBA00023065"/>
    </source>
</evidence>
<protein>
    <submittedName>
        <fullName evidence="15">Potassium voltage-gated channel protein Shaw-like</fullName>
    </submittedName>
</protein>
<dbReference type="GO" id="GO:0005249">
    <property type="term" value="F:voltage-gated potassium channel activity"/>
    <property type="evidence" value="ECO:0007669"/>
    <property type="project" value="InterPro"/>
</dbReference>
<dbReference type="InterPro" id="IPR003131">
    <property type="entry name" value="T1-type_BTB"/>
</dbReference>
<evidence type="ECO:0000313" key="15">
    <source>
        <dbReference type="EMBL" id="CAI9736285.1"/>
    </source>
</evidence>
<dbReference type="PANTHER" id="PTHR11537:SF254">
    <property type="entry name" value="POTASSIUM VOLTAGE-GATED CHANNEL PROTEIN SHAB"/>
    <property type="match status" value="1"/>
</dbReference>
<keyword evidence="6" id="KW-0851">Voltage-gated channel</keyword>
<evidence type="ECO:0000256" key="11">
    <source>
        <dbReference type="ARBA" id="ARBA00023303"/>
    </source>
</evidence>
<dbReference type="PRINTS" id="PR01498">
    <property type="entry name" value="SHAWCHANNEL"/>
</dbReference>
<gene>
    <name evidence="15" type="ORF">OCTVUL_1B009197</name>
</gene>
<feature type="transmembrane region" description="Helical" evidence="13">
    <location>
        <begin position="248"/>
        <end position="271"/>
    </location>
</feature>
<dbReference type="InterPro" id="IPR003968">
    <property type="entry name" value="K_chnl_volt-dep_Kv"/>
</dbReference>
<sequence length="601" mass="69326">MTKNKVLNAHVLAALAPGAKVNFKTLEIAVAPDPNAGTLLLNVGGQIFETYRSTLNKHNNTNLSNEMFLQKFYRERHKDYFFDRDPVCFRSILEYLRTGQLHLPSNVCGPALKKELDFWGISENLIEGCCWNIYDSWNSTYESLLRFDRDRKAMFATDELDISQMTSLQRFKNTLWNILSNHNYSFLSKVYGIISLSFVIVSILTFIVETHPFFKTRGDRDILGRRYRQSNSTTNGDDPETEANMPHISIVFMDVICLTFFTLEFILRLICAPKKCKFFFTFLNMVDLAALLPDFIEIILIKNINYDFIFYITLLRLIRILRIFRLIRHIPGLWVMMYTLKASLEELMLMCIFLLVGMIIFASLIFFVGEDRFSNIPMSLWWALITMTTVGYGDMVPSTNLGYVVGSFCALTGLLMIGFTVPIIVNHFVLNYTHMQSATKSEMRQKHRQKELEEERKLMGELKAEFSESKRNNCKKPTKTFSLKKHSPASVWNKNTENGSKSEFSRLNELSNMENYGNGISSNNEKLTHDITMEHKNWDKTKIHSSFSSNDDNEQNMDRGYEEKDGAKCKSGKSAKKLQSQNAQSFPMEEFGGEDLRTSNV</sequence>
<dbReference type="PRINTS" id="PR00169">
    <property type="entry name" value="KCHANNEL"/>
</dbReference>
<feature type="transmembrane region" description="Helical" evidence="13">
    <location>
        <begin position="403"/>
        <end position="425"/>
    </location>
</feature>
<evidence type="ECO:0000256" key="4">
    <source>
        <dbReference type="ARBA" id="ARBA00022692"/>
    </source>
</evidence>
<feature type="compositionally biased region" description="Basic and acidic residues" evidence="12">
    <location>
        <begin position="556"/>
        <end position="568"/>
    </location>
</feature>
<proteinExistence type="predicted"/>
<evidence type="ECO:0000256" key="2">
    <source>
        <dbReference type="ARBA" id="ARBA00022448"/>
    </source>
</evidence>
<dbReference type="SUPFAM" id="SSF81324">
    <property type="entry name" value="Voltage-gated potassium channels"/>
    <property type="match status" value="1"/>
</dbReference>
<keyword evidence="11" id="KW-0407">Ion channel</keyword>
<keyword evidence="5" id="KW-0631">Potassium channel</keyword>
<evidence type="ECO:0000256" key="7">
    <source>
        <dbReference type="ARBA" id="ARBA00022958"/>
    </source>
</evidence>
<dbReference type="InterPro" id="IPR003974">
    <property type="entry name" value="K_chnl_volt-dep_Kv3"/>
</dbReference>
<keyword evidence="3" id="KW-0633">Potassium transport</keyword>
<evidence type="ECO:0000256" key="1">
    <source>
        <dbReference type="ARBA" id="ARBA00004141"/>
    </source>
</evidence>
<dbReference type="AlphaFoldDB" id="A0AA36BKW5"/>
<dbReference type="Proteomes" id="UP001162480">
    <property type="component" value="Chromosome 18"/>
</dbReference>
<dbReference type="FunFam" id="1.10.287.70:FF:000028">
    <property type="entry name" value="potassium voltage-gated channel subfamily D member 3"/>
    <property type="match status" value="1"/>
</dbReference>
<comment type="subcellular location">
    <subcellularLocation>
        <location evidence="1">Membrane</location>
        <topology evidence="1">Multi-pass membrane protein</topology>
    </subcellularLocation>
</comment>
<feature type="domain" description="BTB" evidence="14">
    <location>
        <begin position="37"/>
        <end position="137"/>
    </location>
</feature>
<keyword evidence="4 13" id="KW-0812">Transmembrane</keyword>
<dbReference type="GO" id="GO:0051260">
    <property type="term" value="P:protein homooligomerization"/>
    <property type="evidence" value="ECO:0007669"/>
    <property type="project" value="InterPro"/>
</dbReference>
<dbReference type="SMART" id="SM00225">
    <property type="entry name" value="BTB"/>
    <property type="match status" value="1"/>
</dbReference>
<dbReference type="Gene3D" id="1.20.120.350">
    <property type="entry name" value="Voltage-gated potassium channels. Chain C"/>
    <property type="match status" value="1"/>
</dbReference>
<dbReference type="InterPro" id="IPR011333">
    <property type="entry name" value="SKP1/BTB/POZ_sf"/>
</dbReference>
<dbReference type="Gene3D" id="1.10.287.70">
    <property type="match status" value="1"/>
</dbReference>
<feature type="transmembrane region" description="Helical" evidence="13">
    <location>
        <begin position="278"/>
        <end position="296"/>
    </location>
</feature>
<evidence type="ECO:0000313" key="16">
    <source>
        <dbReference type="Proteomes" id="UP001162480"/>
    </source>
</evidence>
<dbReference type="Gene3D" id="3.30.710.10">
    <property type="entry name" value="Potassium Channel Kv1.1, Chain A"/>
    <property type="match status" value="1"/>
</dbReference>
<evidence type="ECO:0000256" key="12">
    <source>
        <dbReference type="SAM" id="MobiDB-lite"/>
    </source>
</evidence>
<keyword evidence="16" id="KW-1185">Reference proteome</keyword>
<dbReference type="InterPro" id="IPR000210">
    <property type="entry name" value="BTB/POZ_dom"/>
</dbReference>
<keyword evidence="8 13" id="KW-1133">Transmembrane helix</keyword>
<name>A0AA36BKW5_OCTVU</name>
<dbReference type="GO" id="GO:0001508">
    <property type="term" value="P:action potential"/>
    <property type="evidence" value="ECO:0007669"/>
    <property type="project" value="TreeGrafter"/>
</dbReference>
<evidence type="ECO:0000256" key="10">
    <source>
        <dbReference type="ARBA" id="ARBA00023136"/>
    </source>
</evidence>
<dbReference type="InterPro" id="IPR027359">
    <property type="entry name" value="Volt_channel_dom_sf"/>
</dbReference>
<accession>A0AA36BKW5</accession>
<dbReference type="Pfam" id="PF00520">
    <property type="entry name" value="Ion_trans"/>
    <property type="match status" value="1"/>
</dbReference>
<dbReference type="InterPro" id="IPR005821">
    <property type="entry name" value="Ion_trans_dom"/>
</dbReference>
<dbReference type="PRINTS" id="PR01491">
    <property type="entry name" value="KVCHANNEL"/>
</dbReference>